<dbReference type="EMBL" id="RAYI01000015">
    <property type="protein sequence ID" value="RLT73582.1"/>
    <property type="molecule type" value="Genomic_DNA"/>
</dbReference>
<dbReference type="SUPFAM" id="SSF46689">
    <property type="entry name" value="Homeodomain-like"/>
    <property type="match status" value="1"/>
</dbReference>
<protein>
    <recommendedName>
        <fullName evidence="3">HTH araC/xylS-type domain-containing protein</fullName>
    </recommendedName>
</protein>
<dbReference type="GO" id="GO:0043565">
    <property type="term" value="F:sequence-specific DNA binding"/>
    <property type="evidence" value="ECO:0007669"/>
    <property type="project" value="InterPro"/>
</dbReference>
<dbReference type="RefSeq" id="WP_121735942.1">
    <property type="nucleotide sequence ID" value="NZ_QXXG01000011.1"/>
</dbReference>
<proteinExistence type="predicted"/>
<reference evidence="4 5" key="1">
    <citation type="submission" date="2018-09" db="EMBL/GenBank/DDBJ databases">
        <title>Murine metabolic-syndrome-specific gut microbial biobank.</title>
        <authorList>
            <person name="Liu C."/>
        </authorList>
    </citation>
    <scope>NUCLEOTIDE SEQUENCE [LARGE SCALE GENOMIC DNA]</scope>
    <source>
        <strain evidence="4 5">8-P5</strain>
    </source>
</reference>
<dbReference type="OrthoDB" id="1083159at2"/>
<dbReference type="Gene3D" id="1.10.10.60">
    <property type="entry name" value="Homeodomain-like"/>
    <property type="match status" value="1"/>
</dbReference>
<dbReference type="AlphaFoldDB" id="A0A3L7ZRL9"/>
<comment type="caution">
    <text evidence="4">The sequence shown here is derived from an EMBL/GenBank/DDBJ whole genome shotgun (WGS) entry which is preliminary data.</text>
</comment>
<dbReference type="InterPro" id="IPR009057">
    <property type="entry name" value="Homeodomain-like_sf"/>
</dbReference>
<keyword evidence="1" id="KW-0805">Transcription regulation</keyword>
<evidence type="ECO:0000259" key="3">
    <source>
        <dbReference type="PROSITE" id="PS01124"/>
    </source>
</evidence>
<dbReference type="InterPro" id="IPR018060">
    <property type="entry name" value="HTH_AraC"/>
</dbReference>
<sequence length="142" mass="16124">MVWEAAGADTEEGVVEYIPVEREMSPSGVEVMDAYLRRLTAGNSNLGRFCECYGARTGDMDSLCFLLTGMPGAEFRLRYMVRLADDLLRYTSMTLDEVARRSGHGKRINLFFAYKRDFGISPLERRYQLCASPADVGRFRLE</sequence>
<dbReference type="GO" id="GO:0003700">
    <property type="term" value="F:DNA-binding transcription factor activity"/>
    <property type="evidence" value="ECO:0007669"/>
    <property type="project" value="InterPro"/>
</dbReference>
<gene>
    <name evidence="4" type="ORF">D7V78_09120</name>
</gene>
<evidence type="ECO:0000256" key="2">
    <source>
        <dbReference type="ARBA" id="ARBA00023163"/>
    </source>
</evidence>
<feature type="domain" description="HTH araC/xylS-type" evidence="3">
    <location>
        <begin position="68"/>
        <end position="128"/>
    </location>
</feature>
<evidence type="ECO:0000313" key="5">
    <source>
        <dbReference type="Proteomes" id="UP000278164"/>
    </source>
</evidence>
<evidence type="ECO:0000256" key="1">
    <source>
        <dbReference type="ARBA" id="ARBA00023015"/>
    </source>
</evidence>
<dbReference type="Proteomes" id="UP000278164">
    <property type="component" value="Unassembled WGS sequence"/>
</dbReference>
<evidence type="ECO:0000313" key="4">
    <source>
        <dbReference type="EMBL" id="RLT73582.1"/>
    </source>
</evidence>
<keyword evidence="2" id="KW-0804">Transcription</keyword>
<accession>A0A3L7ZRL9</accession>
<name>A0A3L7ZRL9_PARDI</name>
<organism evidence="4 5">
    <name type="scientific">Parabacteroides distasonis</name>
    <dbReference type="NCBI Taxonomy" id="823"/>
    <lineage>
        <taxon>Bacteria</taxon>
        <taxon>Pseudomonadati</taxon>
        <taxon>Bacteroidota</taxon>
        <taxon>Bacteroidia</taxon>
        <taxon>Bacteroidales</taxon>
        <taxon>Tannerellaceae</taxon>
        <taxon>Parabacteroides</taxon>
    </lineage>
</organism>
<dbReference type="PROSITE" id="PS01124">
    <property type="entry name" value="HTH_ARAC_FAMILY_2"/>
    <property type="match status" value="1"/>
</dbReference>